<feature type="compositionally biased region" description="Basic and acidic residues" evidence="1">
    <location>
        <begin position="11"/>
        <end position="35"/>
    </location>
</feature>
<reference evidence="2 3" key="1">
    <citation type="submission" date="2013-11" db="EMBL/GenBank/DDBJ databases">
        <title>Opisthorchis viverrini - life in the bile duct.</title>
        <authorList>
            <person name="Young N.D."/>
            <person name="Nagarajan N."/>
            <person name="Lin S.J."/>
            <person name="Korhonen P.K."/>
            <person name="Jex A.R."/>
            <person name="Hall R.S."/>
            <person name="Safavi-Hemami H."/>
            <person name="Kaewkong W."/>
            <person name="Bertrand D."/>
            <person name="Gao S."/>
            <person name="Seet Q."/>
            <person name="Wongkham S."/>
            <person name="Teh B.T."/>
            <person name="Wongkham C."/>
            <person name="Intapan P.M."/>
            <person name="Maleewong W."/>
            <person name="Yang X."/>
            <person name="Hu M."/>
            <person name="Wang Z."/>
            <person name="Hofmann A."/>
            <person name="Sternberg P.W."/>
            <person name="Tan P."/>
            <person name="Wang J."/>
            <person name="Gasser R.B."/>
        </authorList>
    </citation>
    <scope>NUCLEOTIDE SEQUENCE [LARGE SCALE GENOMIC DNA]</scope>
</reference>
<dbReference type="AlphaFoldDB" id="A0A074Z0H2"/>
<organism evidence="2 3">
    <name type="scientific">Opisthorchis viverrini</name>
    <name type="common">Southeast Asian liver fluke</name>
    <dbReference type="NCBI Taxonomy" id="6198"/>
    <lineage>
        <taxon>Eukaryota</taxon>
        <taxon>Metazoa</taxon>
        <taxon>Spiralia</taxon>
        <taxon>Lophotrochozoa</taxon>
        <taxon>Platyhelminthes</taxon>
        <taxon>Trematoda</taxon>
        <taxon>Digenea</taxon>
        <taxon>Opisthorchiida</taxon>
        <taxon>Opisthorchiata</taxon>
        <taxon>Opisthorchiidae</taxon>
        <taxon>Opisthorchis</taxon>
    </lineage>
</organism>
<dbReference type="EMBL" id="KL597045">
    <property type="protein sequence ID" value="KER20541.1"/>
    <property type="molecule type" value="Genomic_DNA"/>
</dbReference>
<keyword evidence="3" id="KW-1185">Reference proteome</keyword>
<feature type="compositionally biased region" description="Polar residues" evidence="1">
    <location>
        <begin position="37"/>
        <end position="59"/>
    </location>
</feature>
<dbReference type="Proteomes" id="UP000054324">
    <property type="component" value="Unassembled WGS sequence"/>
</dbReference>
<dbReference type="CTD" id="20325096"/>
<dbReference type="RefSeq" id="XP_009175708.1">
    <property type="nucleotide sequence ID" value="XM_009177444.1"/>
</dbReference>
<name>A0A074Z0H2_OPIVI</name>
<gene>
    <name evidence="2" type="ORF">T265_10928</name>
</gene>
<dbReference type="GeneID" id="20325096"/>
<evidence type="ECO:0000256" key="1">
    <source>
        <dbReference type="SAM" id="MobiDB-lite"/>
    </source>
</evidence>
<sequence length="713" mass="81408">MDSNNSPEGFRTQKDADEMSGKLEETVCIEPEHTKLLGSNASELETSPPESGTLHSRPTTARIPFRPIHLFGSYLEKCQNGASTKKVQRRSQFIVLSHLAGKSGEAKTEVKRVTPDAIATVYLPTIYRRPYRHNSTNHTYNLTASGLVNTCGRTRILTLNRGENDLDLGVDSRISPRACRPANHRTQVRRFTGCRLEHTYPHFTTESSYNQLRREEYLKEMHRQIRLELETQVECDVSRRSNRPRRLYQIPNSVSSVTKAGMIRLLAMPLSGPTLLRLGILHKKCTKLSRRLLKQGALDRLTIRYQGGNSRIHHVTQKRIPNKRQTVLVPEDGSNPSQIIELYQSAASEVYNYAQDTVEVNLIQRWTWPQEGSEDMLETDQPKYTDIYKNLLVKFRRNDLKHASWKRGSRHVQGKQGNFSPQAPLKKTSYLNFSLDKIVLEGEDWRGGLLAQGLSFNHEVGSTEERYLQHLIALARLQLLTQLEEGEAVIPMTNEAKYPCVLRKTLHEGAFSQIASEELSQLRTVNNNLPWLIVSDPQHMYSKLALIRRESWKQITNKTTMLSKQKLPKLLEVKQFCHNENPSLGPGTLAEWGALKSSLRTLLADKYLPLKPSRCAYTKFSENCREKAYHRNSVRLPQIKAGVKLRRQQNKSIFSGDDGRVQQRTDHIELSALEHHEQTLKKRPSKKAGHLDIRESSVTACGTVYGQESTRKD</sequence>
<accession>A0A074Z0H2</accession>
<feature type="region of interest" description="Disordered" evidence="1">
    <location>
        <begin position="1"/>
        <end position="59"/>
    </location>
</feature>
<proteinExistence type="predicted"/>
<evidence type="ECO:0000313" key="3">
    <source>
        <dbReference type="Proteomes" id="UP000054324"/>
    </source>
</evidence>
<protein>
    <submittedName>
        <fullName evidence="2">Uncharacterized protein</fullName>
    </submittedName>
</protein>
<dbReference type="KEGG" id="ovi:T265_10928"/>
<dbReference type="OrthoDB" id="6248647at2759"/>
<evidence type="ECO:0000313" key="2">
    <source>
        <dbReference type="EMBL" id="KER20541.1"/>
    </source>
</evidence>